<evidence type="ECO:0000313" key="6">
    <source>
        <dbReference type="Proteomes" id="UP000015241"/>
    </source>
</evidence>
<dbReference type="InParanoid" id="S8EHI6"/>
<dbReference type="STRING" id="743788.S8EHI6"/>
<protein>
    <recommendedName>
        <fullName evidence="7">Methyltransferase domain-containing protein</fullName>
    </recommendedName>
</protein>
<name>S8EHI6_FOMSC</name>
<evidence type="ECO:0000256" key="1">
    <source>
        <dbReference type="ARBA" id="ARBA00005179"/>
    </source>
</evidence>
<comment type="pathway">
    <text evidence="1">Secondary metabolite biosynthesis.</text>
</comment>
<keyword evidence="6" id="KW-1185">Reference proteome</keyword>
<dbReference type="InterPro" id="IPR051654">
    <property type="entry name" value="Meroterpenoid_MTases"/>
</dbReference>
<accession>S8EHI6</accession>
<evidence type="ECO:0000256" key="3">
    <source>
        <dbReference type="ARBA" id="ARBA00022691"/>
    </source>
</evidence>
<dbReference type="PANTHER" id="PTHR35897">
    <property type="entry name" value="METHYLTRANSFERASE AUSD"/>
    <property type="match status" value="1"/>
</dbReference>
<dbReference type="EMBL" id="KE504126">
    <property type="protein sequence ID" value="EPT04637.1"/>
    <property type="molecule type" value="Genomic_DNA"/>
</dbReference>
<gene>
    <name evidence="5" type="ORF">FOMPIDRAFT_1057917</name>
</gene>
<sequence length="317" mass="35749">MSSESTGVNRPKDYDPKFYEQFYHVTPQEREFFLAQTGINDDEDLKRHIMSVQEDALKVAPYTCIRIFAFTKLILSRLPAYNQVLRIGKERKGAIFLDIGCCFGVDVRKAVTDGFPVENALGSDLHPEYWDLGHKLFKTTAKEFPAHFIGGDAFSPDFFETAPVFDSTPNTPAPALSSLQTLTPMNGRVSAIHASSFFHLFDEAKQFELARKLAGLLSPEPGSIILGGHAGQPVKGMWDRRTLTSGGQMFCHSPESWRELWDEQVFEKGKVKVDVVLKPVRDLVQAEDSKEWIDKAQKPEMLDTGDYQVLIWSVTRL</sequence>
<dbReference type="eggNOG" id="ENOG502S0S9">
    <property type="taxonomic scope" value="Eukaryota"/>
</dbReference>
<dbReference type="GO" id="GO:0016740">
    <property type="term" value="F:transferase activity"/>
    <property type="evidence" value="ECO:0007669"/>
    <property type="project" value="UniProtKB-KW"/>
</dbReference>
<dbReference type="SUPFAM" id="SSF53335">
    <property type="entry name" value="S-adenosyl-L-methionine-dependent methyltransferases"/>
    <property type="match status" value="1"/>
</dbReference>
<dbReference type="Proteomes" id="UP000015241">
    <property type="component" value="Unassembled WGS sequence"/>
</dbReference>
<evidence type="ECO:0000256" key="2">
    <source>
        <dbReference type="ARBA" id="ARBA00022679"/>
    </source>
</evidence>
<organism evidence="5 6">
    <name type="scientific">Fomitopsis schrenkii</name>
    <name type="common">Brown rot fungus</name>
    <dbReference type="NCBI Taxonomy" id="2126942"/>
    <lineage>
        <taxon>Eukaryota</taxon>
        <taxon>Fungi</taxon>
        <taxon>Dikarya</taxon>
        <taxon>Basidiomycota</taxon>
        <taxon>Agaricomycotina</taxon>
        <taxon>Agaricomycetes</taxon>
        <taxon>Polyporales</taxon>
        <taxon>Fomitopsis</taxon>
    </lineage>
</organism>
<proteinExistence type="inferred from homology"/>
<keyword evidence="3" id="KW-0949">S-adenosyl-L-methionine</keyword>
<keyword evidence="2" id="KW-0808">Transferase</keyword>
<dbReference type="InterPro" id="IPR029063">
    <property type="entry name" value="SAM-dependent_MTases_sf"/>
</dbReference>
<dbReference type="OrthoDB" id="2094832at2759"/>
<dbReference type="HOGENOM" id="CLU_051542_1_1_1"/>
<comment type="similarity">
    <text evidence="4">Belongs to the class I-like SAM-binding methyltransferase superfamily.</text>
</comment>
<evidence type="ECO:0008006" key="7">
    <source>
        <dbReference type="Google" id="ProtNLM"/>
    </source>
</evidence>
<dbReference type="PANTHER" id="PTHR35897:SF1">
    <property type="entry name" value="METHYLTRANSFERASE AUSD"/>
    <property type="match status" value="1"/>
</dbReference>
<evidence type="ECO:0000313" key="5">
    <source>
        <dbReference type="EMBL" id="EPT04637.1"/>
    </source>
</evidence>
<dbReference type="AlphaFoldDB" id="S8EHI6"/>
<reference evidence="5 6" key="1">
    <citation type="journal article" date="2012" name="Science">
        <title>The Paleozoic origin of enzymatic lignin decomposition reconstructed from 31 fungal genomes.</title>
        <authorList>
            <person name="Floudas D."/>
            <person name="Binder M."/>
            <person name="Riley R."/>
            <person name="Barry K."/>
            <person name="Blanchette R.A."/>
            <person name="Henrissat B."/>
            <person name="Martinez A.T."/>
            <person name="Otillar R."/>
            <person name="Spatafora J.W."/>
            <person name="Yadav J.S."/>
            <person name="Aerts A."/>
            <person name="Benoit I."/>
            <person name="Boyd A."/>
            <person name="Carlson A."/>
            <person name="Copeland A."/>
            <person name="Coutinho P.M."/>
            <person name="de Vries R.P."/>
            <person name="Ferreira P."/>
            <person name="Findley K."/>
            <person name="Foster B."/>
            <person name="Gaskell J."/>
            <person name="Glotzer D."/>
            <person name="Gorecki P."/>
            <person name="Heitman J."/>
            <person name="Hesse C."/>
            <person name="Hori C."/>
            <person name="Igarashi K."/>
            <person name="Jurgens J.A."/>
            <person name="Kallen N."/>
            <person name="Kersten P."/>
            <person name="Kohler A."/>
            <person name="Kuees U."/>
            <person name="Kumar T.K.A."/>
            <person name="Kuo A."/>
            <person name="LaButti K."/>
            <person name="Larrondo L.F."/>
            <person name="Lindquist E."/>
            <person name="Ling A."/>
            <person name="Lombard V."/>
            <person name="Lucas S."/>
            <person name="Lundell T."/>
            <person name="Martin R."/>
            <person name="McLaughlin D.J."/>
            <person name="Morgenstern I."/>
            <person name="Morin E."/>
            <person name="Murat C."/>
            <person name="Nagy L.G."/>
            <person name="Nolan M."/>
            <person name="Ohm R.A."/>
            <person name="Patyshakuliyeva A."/>
            <person name="Rokas A."/>
            <person name="Ruiz-Duenas F.J."/>
            <person name="Sabat G."/>
            <person name="Salamov A."/>
            <person name="Samejima M."/>
            <person name="Schmutz J."/>
            <person name="Slot J.C."/>
            <person name="St John F."/>
            <person name="Stenlid J."/>
            <person name="Sun H."/>
            <person name="Sun S."/>
            <person name="Syed K."/>
            <person name="Tsang A."/>
            <person name="Wiebenga A."/>
            <person name="Young D."/>
            <person name="Pisabarro A."/>
            <person name="Eastwood D.C."/>
            <person name="Martin F."/>
            <person name="Cullen D."/>
            <person name="Grigoriev I.V."/>
            <person name="Hibbett D.S."/>
        </authorList>
    </citation>
    <scope>NUCLEOTIDE SEQUENCE</scope>
    <source>
        <strain evidence="6">FP-58527</strain>
    </source>
</reference>
<evidence type="ECO:0000256" key="4">
    <source>
        <dbReference type="ARBA" id="ARBA00038314"/>
    </source>
</evidence>
<dbReference type="Gene3D" id="3.40.50.150">
    <property type="entry name" value="Vaccinia Virus protein VP39"/>
    <property type="match status" value="1"/>
</dbReference>